<proteinExistence type="predicted"/>
<organism evidence="2 3">
    <name type="scientific">Ceratopteris richardii</name>
    <name type="common">Triangle waterfern</name>
    <dbReference type="NCBI Taxonomy" id="49495"/>
    <lineage>
        <taxon>Eukaryota</taxon>
        <taxon>Viridiplantae</taxon>
        <taxon>Streptophyta</taxon>
        <taxon>Embryophyta</taxon>
        <taxon>Tracheophyta</taxon>
        <taxon>Polypodiopsida</taxon>
        <taxon>Polypodiidae</taxon>
        <taxon>Polypodiales</taxon>
        <taxon>Pteridineae</taxon>
        <taxon>Pteridaceae</taxon>
        <taxon>Parkerioideae</taxon>
        <taxon>Ceratopteris</taxon>
    </lineage>
</organism>
<dbReference type="PANTHER" id="PTHR36020:SF1">
    <property type="entry name" value="TRANSMEMBRANE PROTEIN"/>
    <property type="match status" value="1"/>
</dbReference>
<comment type="caution">
    <text evidence="2">The sequence shown here is derived from an EMBL/GenBank/DDBJ whole genome shotgun (WGS) entry which is preliminary data.</text>
</comment>
<accession>A0A8T2VFX2</accession>
<dbReference type="EMBL" id="CM035407">
    <property type="protein sequence ID" value="KAH7444805.1"/>
    <property type="molecule type" value="Genomic_DNA"/>
</dbReference>
<protein>
    <submittedName>
        <fullName evidence="2">Uncharacterized protein</fullName>
    </submittedName>
</protein>
<dbReference type="Proteomes" id="UP000825935">
    <property type="component" value="Chromosome 2"/>
</dbReference>
<sequence length="630" mass="69213">MASWLIYLLSFLWPSISKDDVSVSKQLLHSLPIKSSTRHFTFALKDPHHPDSVLYILSSYLLSEQSASDAHDLITTVRPGAVVVQMGSNIVDLIDMEHGCEAQVLYPESLLDVIKESFHNGNGRAKYLKSAQEDVIKAIFGTSFMGYVIKAKHAAKETNSSFYYFECPQVLVEVEKNEMSDSIEDPLLVAKHVSSSLGSSFFSFSRLMPDGVNMYVSQMKLSTGYPSSTVLARYPTLAHLSAERQGDSDSDNAFECPEFAQMVYPFFTELYGTYRHDQGMDLVLQETQKLLINIENGEAVDQSQLSVCQSFRLAVEGLRHFVNNSAQAPLKIDKAAFLSVPFEELPYEDMCYVVLVQALKQQLQKSHRVVAILDAGTVAGVRKYWAYPASDHIIAMAMEALVIESDGGLSNELEISKDRIIDKPIIVVGAGAAAAVGLASLINWAPASTVMKVLSFKLPTVLKLALIKAKKGSISAVAKAAHPFVNSLVPSGKTFLVAKSSAGSKASILKAVSSTHNIRTSVHSVISTAERASLSAIRTAFYNVMRNRHRKGVGSRLWLHFGVSVTACAGLAAYGDRIENAVEILPEASSVSRLCQGLNNLAHAANALLQIEDKQYWEVMYNRLYKEFKH</sequence>
<name>A0A8T2VFX2_CERRI</name>
<evidence type="ECO:0000313" key="2">
    <source>
        <dbReference type="EMBL" id="KAH7444806.1"/>
    </source>
</evidence>
<keyword evidence="1" id="KW-0732">Signal</keyword>
<gene>
    <name evidence="2" type="ORF">KP509_02G092600</name>
</gene>
<feature type="chain" id="PRO_5036275979" evidence="1">
    <location>
        <begin position="18"/>
        <end position="630"/>
    </location>
</feature>
<dbReference type="PANTHER" id="PTHR36020">
    <property type="entry name" value="TRANSMEMBRANE PROTEIN"/>
    <property type="match status" value="1"/>
</dbReference>
<dbReference type="EMBL" id="CM035407">
    <property type="protein sequence ID" value="KAH7444806.1"/>
    <property type="molecule type" value="Genomic_DNA"/>
</dbReference>
<evidence type="ECO:0000313" key="3">
    <source>
        <dbReference type="Proteomes" id="UP000825935"/>
    </source>
</evidence>
<dbReference type="AlphaFoldDB" id="A0A8T2VFX2"/>
<dbReference type="OrthoDB" id="1908857at2759"/>
<dbReference type="OMA" id="QKMLYDV"/>
<evidence type="ECO:0000256" key="1">
    <source>
        <dbReference type="SAM" id="SignalP"/>
    </source>
</evidence>
<reference evidence="2" key="1">
    <citation type="submission" date="2021-08" db="EMBL/GenBank/DDBJ databases">
        <title>WGS assembly of Ceratopteris richardii.</title>
        <authorList>
            <person name="Marchant D.B."/>
            <person name="Chen G."/>
            <person name="Jenkins J."/>
            <person name="Shu S."/>
            <person name="Leebens-Mack J."/>
            <person name="Grimwood J."/>
            <person name="Schmutz J."/>
            <person name="Soltis P."/>
            <person name="Soltis D."/>
            <person name="Chen Z.-H."/>
        </authorList>
    </citation>
    <scope>NUCLEOTIDE SEQUENCE</scope>
    <source>
        <strain evidence="2">Whitten #5841</strain>
        <tissue evidence="2">Leaf</tissue>
    </source>
</reference>
<keyword evidence="3" id="KW-1185">Reference proteome</keyword>
<feature type="signal peptide" evidence="1">
    <location>
        <begin position="1"/>
        <end position="17"/>
    </location>
</feature>